<protein>
    <submittedName>
        <fullName evidence="1">Uncharacterized protein</fullName>
    </submittedName>
</protein>
<comment type="caution">
    <text evidence="1">The sequence shown here is derived from an EMBL/GenBank/DDBJ whole genome shotgun (WGS) entry which is preliminary data.</text>
</comment>
<sequence>MFAVSRARRTAVTTYSLLVEDVLEVVSKAVVVHVKLQLYEFRGFLRHVRLRGTGFVHHSKIWAMLIINCY</sequence>
<dbReference type="Proteomes" id="UP000289340">
    <property type="component" value="Chromosome 9"/>
</dbReference>
<accession>A0A445J0C1</accession>
<dbReference type="AlphaFoldDB" id="A0A445J0C1"/>
<dbReference type="EMBL" id="QZWG01000009">
    <property type="protein sequence ID" value="RZB91826.1"/>
    <property type="molecule type" value="Genomic_DNA"/>
</dbReference>
<proteinExistence type="predicted"/>
<gene>
    <name evidence="1" type="ORF">D0Y65_024006</name>
</gene>
<evidence type="ECO:0000313" key="1">
    <source>
        <dbReference type="EMBL" id="RZB91826.1"/>
    </source>
</evidence>
<organism evidence="1 2">
    <name type="scientific">Glycine soja</name>
    <name type="common">Wild soybean</name>
    <dbReference type="NCBI Taxonomy" id="3848"/>
    <lineage>
        <taxon>Eukaryota</taxon>
        <taxon>Viridiplantae</taxon>
        <taxon>Streptophyta</taxon>
        <taxon>Embryophyta</taxon>
        <taxon>Tracheophyta</taxon>
        <taxon>Spermatophyta</taxon>
        <taxon>Magnoliopsida</taxon>
        <taxon>eudicotyledons</taxon>
        <taxon>Gunneridae</taxon>
        <taxon>Pentapetalae</taxon>
        <taxon>rosids</taxon>
        <taxon>fabids</taxon>
        <taxon>Fabales</taxon>
        <taxon>Fabaceae</taxon>
        <taxon>Papilionoideae</taxon>
        <taxon>50 kb inversion clade</taxon>
        <taxon>NPAAA clade</taxon>
        <taxon>indigoferoid/millettioid clade</taxon>
        <taxon>Phaseoleae</taxon>
        <taxon>Glycine</taxon>
        <taxon>Glycine subgen. Soja</taxon>
    </lineage>
</organism>
<keyword evidence="2" id="KW-1185">Reference proteome</keyword>
<name>A0A445J0C1_GLYSO</name>
<evidence type="ECO:0000313" key="2">
    <source>
        <dbReference type="Proteomes" id="UP000289340"/>
    </source>
</evidence>
<reference evidence="1 2" key="1">
    <citation type="submission" date="2018-09" db="EMBL/GenBank/DDBJ databases">
        <title>A high-quality reference genome of wild soybean provides a powerful tool to mine soybean genomes.</title>
        <authorList>
            <person name="Xie M."/>
            <person name="Chung C.Y.L."/>
            <person name="Li M.-W."/>
            <person name="Wong F.-L."/>
            <person name="Chan T.-F."/>
            <person name="Lam H.-M."/>
        </authorList>
    </citation>
    <scope>NUCLEOTIDE SEQUENCE [LARGE SCALE GENOMIC DNA]</scope>
    <source>
        <strain evidence="2">cv. W05</strain>
        <tissue evidence="1">Hypocotyl of etiolated seedlings</tissue>
    </source>
</reference>